<proteinExistence type="predicted"/>
<keyword evidence="1" id="KW-0472">Membrane</keyword>
<organism evidence="2">
    <name type="scientific">Desulfovibrio sp. U5L</name>
    <dbReference type="NCBI Taxonomy" id="596152"/>
    <lineage>
        <taxon>Bacteria</taxon>
        <taxon>Pseudomonadati</taxon>
        <taxon>Thermodesulfobacteriota</taxon>
        <taxon>Desulfovibrionia</taxon>
        <taxon>Desulfovibrionales</taxon>
        <taxon>Desulfovibrionaceae</taxon>
        <taxon>Desulfovibrio</taxon>
    </lineage>
</organism>
<dbReference type="EMBL" id="JH600068">
    <property type="protein sequence ID" value="EIG54920.1"/>
    <property type="molecule type" value="Genomic_DNA"/>
</dbReference>
<gene>
    <name evidence="2" type="ORF">DesU5LDRAFT_3287</name>
</gene>
<dbReference type="OrthoDB" id="9819976at2"/>
<reference evidence="2" key="1">
    <citation type="submission" date="2011-11" db="EMBL/GenBank/DDBJ databases">
        <title>Improved High-Quality Draft sequence of Desulfovibrio sp. U5L.</title>
        <authorList>
            <consortium name="US DOE Joint Genome Institute"/>
            <person name="Lucas S."/>
            <person name="Han J."/>
            <person name="Lapidus A."/>
            <person name="Cheng J.-F."/>
            <person name="Goodwin L."/>
            <person name="Pitluck S."/>
            <person name="Peters L."/>
            <person name="Ovchinnikova G."/>
            <person name="Held B."/>
            <person name="Detter J.C."/>
            <person name="Han C."/>
            <person name="Tapia R."/>
            <person name="Land M."/>
            <person name="Hauser L."/>
            <person name="Kyrpides N."/>
            <person name="Ivanova N."/>
            <person name="Pagani I."/>
            <person name="Gabster J."/>
            <person name="Walker C."/>
            <person name="Stolyar S."/>
            <person name="Stahl D."/>
            <person name="Arkin A."/>
            <person name="Dehal P."/>
            <person name="Hazen T."/>
            <person name="Woyke T."/>
        </authorList>
    </citation>
    <scope>NUCLEOTIDE SEQUENCE [LARGE SCALE GENOMIC DNA]</scope>
    <source>
        <strain evidence="2">U5L</strain>
    </source>
</reference>
<sequence>MGYASFIALVAMLGSCFFPTNGPCETYKNKYFSITLPPGWISVPANIIKSTEDEIVSRSNKPSIQRNDYAFQQNNTSRWFSYPYILIQINNSGRIQEAKLQKISEQSFQNSFNKEEKELNGLVSDFKEERKYYDEKQKILWVFSTANVPTVGAISVVEGIIPTNIGYVKIFCYAVDKNAISYQPIFQSIISSITPSEESAYRTTVYDILPPFIVDIDWGKVIGKAIAWSLLGGVLGFFGYRMKKGVK</sequence>
<feature type="transmembrane region" description="Helical" evidence="1">
    <location>
        <begin position="221"/>
        <end position="240"/>
    </location>
</feature>
<evidence type="ECO:0000256" key="1">
    <source>
        <dbReference type="SAM" id="Phobius"/>
    </source>
</evidence>
<name>I2Q564_9BACT</name>
<evidence type="ECO:0000313" key="2">
    <source>
        <dbReference type="EMBL" id="EIG54920.1"/>
    </source>
</evidence>
<accession>I2Q564</accession>
<dbReference type="AlphaFoldDB" id="I2Q564"/>
<dbReference type="eggNOG" id="ENOG5033NJW">
    <property type="taxonomic scope" value="Bacteria"/>
</dbReference>
<keyword evidence="1" id="KW-1133">Transmembrane helix</keyword>
<protein>
    <submittedName>
        <fullName evidence="2">Uncharacterized protein</fullName>
    </submittedName>
</protein>
<keyword evidence="1" id="KW-0812">Transmembrane</keyword>
<dbReference type="HOGENOM" id="CLU_1123153_0_0_7"/>